<dbReference type="Pfam" id="PF07653">
    <property type="entry name" value="SH3_2"/>
    <property type="match status" value="1"/>
</dbReference>
<evidence type="ECO:0000259" key="5">
    <source>
        <dbReference type="PROSITE" id="PS50052"/>
    </source>
</evidence>
<dbReference type="PROSITE" id="PS50002">
    <property type="entry name" value="SH3"/>
    <property type="match status" value="1"/>
</dbReference>
<dbReference type="SUPFAM" id="SSF52540">
    <property type="entry name" value="P-loop containing nucleoside triphosphate hydrolases"/>
    <property type="match status" value="1"/>
</dbReference>
<dbReference type="Gene3D" id="3.40.50.300">
    <property type="entry name" value="P-loop containing nucleotide triphosphate hydrolases"/>
    <property type="match status" value="1"/>
</dbReference>
<evidence type="ECO:0008006" key="9">
    <source>
        <dbReference type="Google" id="ProtNLM"/>
    </source>
</evidence>
<evidence type="ECO:0000313" key="8">
    <source>
        <dbReference type="WBParaSite" id="mrna-Wban_10611"/>
    </source>
</evidence>
<evidence type="ECO:0000256" key="3">
    <source>
        <dbReference type="PROSITE-ProRule" id="PRU00192"/>
    </source>
</evidence>
<dbReference type="InterPro" id="IPR001478">
    <property type="entry name" value="PDZ"/>
</dbReference>
<feature type="domain" description="SH3" evidence="4">
    <location>
        <begin position="607"/>
        <end position="680"/>
    </location>
</feature>
<dbReference type="InterPro" id="IPR036034">
    <property type="entry name" value="PDZ_sf"/>
</dbReference>
<proteinExistence type="inferred from homology"/>
<dbReference type="SMART" id="SM00072">
    <property type="entry name" value="GuKc"/>
    <property type="match status" value="1"/>
</dbReference>
<dbReference type="CDD" id="cd00071">
    <property type="entry name" value="GMPK"/>
    <property type="match status" value="1"/>
</dbReference>
<dbReference type="SMART" id="SM00228">
    <property type="entry name" value="PDZ"/>
    <property type="match status" value="2"/>
</dbReference>
<name>A0AAF5Q652_WUCBA</name>
<dbReference type="Pfam" id="PF00595">
    <property type="entry name" value="PDZ"/>
    <property type="match status" value="2"/>
</dbReference>
<dbReference type="Pfam" id="PF00625">
    <property type="entry name" value="Guanylate_kin"/>
    <property type="match status" value="1"/>
</dbReference>
<dbReference type="InterPro" id="IPR020590">
    <property type="entry name" value="Guanylate_kinase_CS"/>
</dbReference>
<dbReference type="InterPro" id="IPR050716">
    <property type="entry name" value="MAGUK"/>
</dbReference>
<keyword evidence="2 3" id="KW-0728">SH3 domain</keyword>
<dbReference type="InterPro" id="IPR036028">
    <property type="entry name" value="SH3-like_dom_sf"/>
</dbReference>
<evidence type="ECO:0000259" key="6">
    <source>
        <dbReference type="PROSITE" id="PS50106"/>
    </source>
</evidence>
<reference evidence="7" key="1">
    <citation type="submission" date="2015-03" db="EMBL/GenBank/DDBJ databases">
        <title>Wuchereria bancrofti Genome Sequencing Papua New Guinea Strain.</title>
        <authorList>
            <person name="Small S.T."/>
            <person name="Serre D."/>
            <person name="Zimmerman P.A."/>
        </authorList>
    </citation>
    <scope>NUCLEOTIDE SEQUENCE [LARGE SCALE GENOMIC DNA]</scope>
    <source>
        <strain evidence="7">pt0022</strain>
    </source>
</reference>
<comment type="similarity">
    <text evidence="1">Belongs to the MAGUK family.</text>
</comment>
<dbReference type="Gene3D" id="2.30.30.40">
    <property type="entry name" value="SH3 Domains"/>
    <property type="match status" value="1"/>
</dbReference>
<reference evidence="8" key="3">
    <citation type="submission" date="2024-02" db="UniProtKB">
        <authorList>
            <consortium name="WormBaseParasite"/>
        </authorList>
    </citation>
    <scope>IDENTIFICATION</scope>
    <source>
        <strain evidence="8">pt0022</strain>
    </source>
</reference>
<dbReference type="AlphaFoldDB" id="A0AAF5Q652"/>
<evidence type="ECO:0000256" key="2">
    <source>
        <dbReference type="ARBA" id="ARBA00022443"/>
    </source>
</evidence>
<organism evidence="7 8">
    <name type="scientific">Wuchereria bancrofti</name>
    <dbReference type="NCBI Taxonomy" id="6293"/>
    <lineage>
        <taxon>Eukaryota</taxon>
        <taxon>Metazoa</taxon>
        <taxon>Ecdysozoa</taxon>
        <taxon>Nematoda</taxon>
        <taxon>Chromadorea</taxon>
        <taxon>Rhabditida</taxon>
        <taxon>Spirurina</taxon>
        <taxon>Spiruromorpha</taxon>
        <taxon>Filarioidea</taxon>
        <taxon>Onchocercidae</taxon>
        <taxon>Wuchereria</taxon>
    </lineage>
</organism>
<dbReference type="InterPro" id="IPR008144">
    <property type="entry name" value="Guanylate_kin-like_dom"/>
</dbReference>
<evidence type="ECO:0000313" key="7">
    <source>
        <dbReference type="Proteomes" id="UP000093561"/>
    </source>
</evidence>
<protein>
    <recommendedName>
        <fullName evidence="9">MAGUK p55 subfamily member 5</fullName>
    </recommendedName>
</protein>
<dbReference type="PANTHER" id="PTHR23122">
    <property type="entry name" value="MEMBRANE-ASSOCIATED GUANYLATE KINASE MAGUK"/>
    <property type="match status" value="1"/>
</dbReference>
<dbReference type="WBParaSite" id="mrna-Wban_10611">
    <property type="protein sequence ID" value="mrna-Wban_10611"/>
    <property type="gene ID" value="Wban_10611"/>
</dbReference>
<dbReference type="SUPFAM" id="SSF50044">
    <property type="entry name" value="SH3-domain"/>
    <property type="match status" value="1"/>
</dbReference>
<accession>A0AAF5Q652</accession>
<dbReference type="Proteomes" id="UP000093561">
    <property type="component" value="Unassembled WGS sequence"/>
</dbReference>
<feature type="domain" description="Guanylate kinase-like" evidence="5">
    <location>
        <begin position="751"/>
        <end position="933"/>
    </location>
</feature>
<dbReference type="PROSITE" id="PS00856">
    <property type="entry name" value="GUANYLATE_KINASE_1"/>
    <property type="match status" value="1"/>
</dbReference>
<dbReference type="SUPFAM" id="SSF50156">
    <property type="entry name" value="PDZ domain-like"/>
    <property type="match status" value="2"/>
</dbReference>
<evidence type="ECO:0000259" key="4">
    <source>
        <dbReference type="PROSITE" id="PS50002"/>
    </source>
</evidence>
<feature type="domain" description="PDZ" evidence="6">
    <location>
        <begin position="515"/>
        <end position="595"/>
    </location>
</feature>
<feature type="domain" description="PDZ" evidence="6">
    <location>
        <begin position="154"/>
        <end position="221"/>
    </location>
</feature>
<dbReference type="InterPro" id="IPR027417">
    <property type="entry name" value="P-loop_NTPase"/>
</dbReference>
<dbReference type="Gene3D" id="2.30.42.10">
    <property type="match status" value="2"/>
</dbReference>
<dbReference type="PROSITE" id="PS50106">
    <property type="entry name" value="PDZ"/>
    <property type="match status" value="2"/>
</dbReference>
<dbReference type="PROSITE" id="PS50052">
    <property type="entry name" value="GUANYLATE_KINASE_2"/>
    <property type="match status" value="1"/>
</dbReference>
<evidence type="ECO:0000256" key="1">
    <source>
        <dbReference type="ARBA" id="ARBA00007014"/>
    </source>
</evidence>
<dbReference type="InterPro" id="IPR008145">
    <property type="entry name" value="GK/Ca_channel_bsu"/>
</dbReference>
<sequence>MAYLRQKSLSPMPSSSNPSYQFPSVDYRINANHISATNSSNFNEPIYYYTINEGNIENLPVTTISESERNKQLQSYNDIQMNDYRYDNRLTRNNVSTPWVTSSSRESDAYRPDSTIYQNYYCCCCADHSQNLITTFQCQPNDVWQTRNLYYEEEVIIVLSDNVERIGFSISNIKRGATINSISSGSPANKAGLQIGDRIIEINGYSTEGKNYAYIIELINQCIKSRVVQLRVRRKQEDSHEENSLNNSDIAISDAFLALSDKQQTNAITDTLKRNYPEIHIYDMETLADGSSKTDSESNATINAQNDFGNDQIWDRISNNIVNDDDVTTCTENKDENERLKTYENELQKRRQLNEYREKQNAFLRESLRDSKKLLSLEKSKTIEKKESKEGIEFANGTHSNGTITEIGYANNAYIAGDTFDNNESIPLEQVMLSMNRVAEHLEKQEGREEESKLLRDFFTQQPVQQAIKSNSIIYMSNKTTEPKPSTSTDLSSVITDYDDSKMLPETKIQGDLKIVKVNKCNDTYLGATIRNEGEKIIIGRVIRGGIAAKLDLLKEGDELIEVNGNDLRGKNVTEVCEILRSITGELSLVIAPLNKSNDNSQMISSTEVRHFRALFDYDPEDDIYVPCKELALKFQRGDILHVINMSDENWWQAYHDNCEITKRSLAGLIPSISFQRQITLYAREFDRENQSEINKRKKFFGCTKGKNLIKGWHKKGMEELKSMDELNDENDEEILTYEEVTLYLSKTGRKRPLVLCGPEGVGCLELRQRLAEYDKDKFASAIPHTTRPMKSGEIDGVHYHFVTKYNFQEDAKAGKFIEYGEFEKNLYGTSLASIQAVIDRAKICLLTLKAENLNALRRTTFMPYVVFIAPPSLQQLRRQKEILGQHGIKDEQLKLILNEGKTTEKHYGHLFDRIIVNVDLDRSLKELKEIVRRLEMEPHWVPSFWPLNATNIISSTKYDEKLIY</sequence>
<dbReference type="SMART" id="SM00326">
    <property type="entry name" value="SH3"/>
    <property type="match status" value="1"/>
</dbReference>
<reference evidence="7" key="2">
    <citation type="journal article" date="2016" name="Mol. Ecol.">
        <title>Population genomics of the filarial nematode parasite Wuchereria bancrofti from mosquitoes.</title>
        <authorList>
            <person name="Small S.T."/>
            <person name="Reimer L.J."/>
            <person name="Tisch D.J."/>
            <person name="King C.L."/>
            <person name="Christensen B.M."/>
            <person name="Siba P.M."/>
            <person name="Kazura J.W."/>
            <person name="Serre D."/>
            <person name="Zimmerman P.A."/>
        </authorList>
    </citation>
    <scope>NUCLEOTIDE SEQUENCE</scope>
    <source>
        <strain evidence="7">pt0022</strain>
    </source>
</reference>
<dbReference type="InterPro" id="IPR001452">
    <property type="entry name" value="SH3_domain"/>
</dbReference>